<gene>
    <name evidence="1" type="ORF">PORY_001675</name>
</gene>
<protein>
    <submittedName>
        <fullName evidence="1">Uncharacterized protein</fullName>
    </submittedName>
</protein>
<evidence type="ECO:0000313" key="1">
    <source>
        <dbReference type="EMBL" id="KAG4305000.1"/>
    </source>
</evidence>
<reference evidence="1 2" key="1">
    <citation type="journal article" date="2021" name="Commun. Biol.">
        <title>Genomic insights into the host specific adaptation of the Pneumocystis genus.</title>
        <authorList>
            <person name="Cisse O.H."/>
            <person name="Ma L."/>
            <person name="Dekker J.P."/>
            <person name="Khil P.P."/>
            <person name="Youn J.-H."/>
            <person name="Brenchley J.M."/>
            <person name="Blair R."/>
            <person name="Pahar B."/>
            <person name="Chabe M."/>
            <person name="Van Rompay K.K.A."/>
            <person name="Keesler R."/>
            <person name="Sukura A."/>
            <person name="Hirsch V."/>
            <person name="Kutty G."/>
            <person name="Liu Y."/>
            <person name="Peng L."/>
            <person name="Chen J."/>
            <person name="Song J."/>
            <person name="Weissenbacher-Lang C."/>
            <person name="Xu J."/>
            <person name="Upham N.S."/>
            <person name="Stajich J.E."/>
            <person name="Cuomo C.A."/>
            <person name="Cushion M.T."/>
            <person name="Kovacs J.A."/>
        </authorList>
    </citation>
    <scope>NUCLEOTIDE SEQUENCE [LARGE SCALE GENOMIC DNA]</scope>
    <source>
        <strain evidence="1 2">RABM</strain>
    </source>
</reference>
<comment type="caution">
    <text evidence="1">The sequence shown here is derived from an EMBL/GenBank/DDBJ whole genome shotgun (WGS) entry which is preliminary data.</text>
</comment>
<keyword evidence="2" id="KW-1185">Reference proteome</keyword>
<dbReference type="Proteomes" id="UP000768646">
    <property type="component" value="Unassembled WGS sequence"/>
</dbReference>
<accession>A0ACB7CBZ0</accession>
<dbReference type="EMBL" id="JABTEG010000005">
    <property type="protein sequence ID" value="KAG4305000.1"/>
    <property type="molecule type" value="Genomic_DNA"/>
</dbReference>
<organism evidence="1 2">
    <name type="scientific">Pneumocystis oryctolagi</name>
    <dbReference type="NCBI Taxonomy" id="42067"/>
    <lineage>
        <taxon>Eukaryota</taxon>
        <taxon>Fungi</taxon>
        <taxon>Dikarya</taxon>
        <taxon>Ascomycota</taxon>
        <taxon>Taphrinomycotina</taxon>
        <taxon>Pneumocystomycetes</taxon>
        <taxon>Pneumocystaceae</taxon>
        <taxon>Pneumocystis</taxon>
    </lineage>
</organism>
<evidence type="ECO:0000313" key="2">
    <source>
        <dbReference type="Proteomes" id="UP000768646"/>
    </source>
</evidence>
<proteinExistence type="predicted"/>
<name>A0ACB7CBZ0_9ASCO</name>
<sequence length="1040" mass="121520">MSSENDSNDVKVRIIRSLFSYYTDDGELLENYITHVKVFEESHYYPPSRPGSQHTVRKQRYILISVKNNGNVQIHKSRENSNGTFSIGKTWDMSELQKIDNIDAYKVIVTLQKPYHWICESTKDKLFFVEVLVKIYKKFTGGKMPIMNGFEDVKNLDMNYIPQNTSTPKKQSSISKNHSDSSSKKHLVSGTQVQKNNQHSLSSTKYSSQLSATCNSLHSQKLSNGNIEIQVLQRQDNISSKDNALENFKNIDKDVCRNIDTSDKVFPENNKISVDLSNSLKKYNEYETEKIFTNEKDIEDFVNYIDEMLDDFDWTELKNTDRLQEKLKDELSALQTANICSIIETNGRMSGLGEKLLLSMEECEKLSSILSLYSIVFNTIKDDILHIETQNRGLQVQSANQKKLALELQNLLDTLSIDSHDLEALKKASFESTAGIMDIEKSLTFLYKALKISIASETDNEAQTGDVIMMEGKRVEYEKESNEFLSRLAHYLNIRFQLELANLIHKDYSPSTKVLKPQLVSHVSAYMSFYRYQSFMLYAKQLNPSMFLTFQQYYIKYASGFYNNDFEKFFNIWRVITKKDILEETDFLFSSIKDVIYRMVNVKSLGVKRSATTVKTSRGPITDIWKYEKNQETGIPATEAFSHVIKELINVISQEQNFITLFFHMISIRRQDYDELVSWNNNQIDIVEGLKMRNPVESNRSLAKSVLNMMSKIMSSLEENILSFGEFCCRSDPMSIVDNIESLKRHLLEWEETNQEYLMRILNKLYCKCIEYFDIFIDTQIQAIEGVKLVNKRKQGLLSFFRIFPNFVEKYNKQISNFSNDTETKELLYKAFEKIENAMSKTFKLLAQDAYNLNSVSKADFEDKDLLNYYIIVIENMFQYIEELKKKDIPILSIFEEKANKEFKEHVKMYIENVIKRPLGRIMEFSENMNILLKTKTIEEIKNQVAFSPASVKRIVASHDIKEVLKGIEILYKRVEKHFKNEENYYYGQIATIVWNRISDEYRFNIENFHQLIVNYYKVDGIHIDWSYDDIRSSFFRKGM</sequence>